<dbReference type="SUPFAM" id="SSF46785">
    <property type="entry name" value="Winged helix' DNA-binding domain"/>
    <property type="match status" value="1"/>
</dbReference>
<name>A0A4P8XXT6_9FIRM</name>
<feature type="domain" description="Transcription regulator PadR N-terminal" evidence="1">
    <location>
        <begin position="1"/>
        <end position="61"/>
    </location>
</feature>
<evidence type="ECO:0000313" key="2">
    <source>
        <dbReference type="EMBL" id="QCT08016.1"/>
    </source>
</evidence>
<accession>A0A4P8XXT6</accession>
<evidence type="ECO:0000313" key="3">
    <source>
        <dbReference type="Proteomes" id="UP000301475"/>
    </source>
</evidence>
<evidence type="ECO:0000259" key="1">
    <source>
        <dbReference type="Pfam" id="PF03551"/>
    </source>
</evidence>
<dbReference type="EMBL" id="CP039381">
    <property type="protein sequence ID" value="QCT08016.1"/>
    <property type="molecule type" value="Genomic_DNA"/>
</dbReference>
<dbReference type="Pfam" id="PF03551">
    <property type="entry name" value="PadR"/>
    <property type="match status" value="1"/>
</dbReference>
<dbReference type="PANTHER" id="PTHR33169:SF13">
    <property type="entry name" value="PADR-FAMILY TRANSCRIPTIONAL REGULATOR"/>
    <property type="match status" value="1"/>
</dbReference>
<dbReference type="AlphaFoldDB" id="A0A4P8XXT6"/>
<sequence>MHGYGIMQNVKKLTNGRVNIGAGTLYGAINTLLSKGFIAEYKSDPSKKEYIITEEGRGVLSAELSRLKELVKNGEEILEGPNE</sequence>
<dbReference type="InterPro" id="IPR052509">
    <property type="entry name" value="Metal_resp_DNA-bind_regulator"/>
</dbReference>
<dbReference type="Gene3D" id="1.10.10.10">
    <property type="entry name" value="Winged helix-like DNA-binding domain superfamily/Winged helix DNA-binding domain"/>
    <property type="match status" value="1"/>
</dbReference>
<keyword evidence="3" id="KW-1185">Reference proteome</keyword>
<protein>
    <submittedName>
        <fullName evidence="2">PadR family transcriptional regulator</fullName>
    </submittedName>
</protein>
<proteinExistence type="predicted"/>
<dbReference type="PANTHER" id="PTHR33169">
    <property type="entry name" value="PADR-FAMILY TRANSCRIPTIONAL REGULATOR"/>
    <property type="match status" value="1"/>
</dbReference>
<organism evidence="2 3">
    <name type="scientific">Ruminococcus bovis</name>
    <dbReference type="NCBI Taxonomy" id="2564099"/>
    <lineage>
        <taxon>Bacteria</taxon>
        <taxon>Bacillati</taxon>
        <taxon>Bacillota</taxon>
        <taxon>Clostridia</taxon>
        <taxon>Eubacteriales</taxon>
        <taxon>Oscillospiraceae</taxon>
        <taxon>Ruminococcus</taxon>
    </lineage>
</organism>
<gene>
    <name evidence="2" type="ORF">E5Z56_07750</name>
</gene>
<dbReference type="InterPro" id="IPR005149">
    <property type="entry name" value="Tscrpt_reg_PadR_N"/>
</dbReference>
<reference evidence="2 3" key="1">
    <citation type="submission" date="2019-04" db="EMBL/GenBank/DDBJ databases">
        <authorList>
            <person name="Embree M."/>
            <person name="Gaffney J.R."/>
        </authorList>
    </citation>
    <scope>NUCLEOTIDE SEQUENCE [LARGE SCALE GENOMIC DNA]</scope>
    <source>
        <strain evidence="2 3">JE7A12</strain>
    </source>
</reference>
<dbReference type="InterPro" id="IPR036390">
    <property type="entry name" value="WH_DNA-bd_sf"/>
</dbReference>
<dbReference type="OrthoDB" id="9814826at2"/>
<dbReference type="Proteomes" id="UP000301475">
    <property type="component" value="Chromosome"/>
</dbReference>
<dbReference type="KEGG" id="ruj:E5Z56_07750"/>
<dbReference type="InterPro" id="IPR036388">
    <property type="entry name" value="WH-like_DNA-bd_sf"/>
</dbReference>